<protein>
    <submittedName>
        <fullName evidence="7">GTPase, G3E family</fullName>
    </submittedName>
</protein>
<evidence type="ECO:0000313" key="8">
    <source>
        <dbReference type="Proteomes" id="UP000184245"/>
    </source>
</evidence>
<dbReference type="Pfam" id="PF07683">
    <property type="entry name" value="CobW_C"/>
    <property type="match status" value="1"/>
</dbReference>
<reference evidence="7 8" key="1">
    <citation type="submission" date="2016-11" db="EMBL/GenBank/DDBJ databases">
        <authorList>
            <person name="Jaros S."/>
            <person name="Januszkiewicz K."/>
            <person name="Wedrychowicz H."/>
        </authorList>
    </citation>
    <scope>NUCLEOTIDE SEQUENCE [LARGE SCALE GENOMIC DNA]</scope>
    <source>
        <strain evidence="7 8">DSM 17459</strain>
    </source>
</reference>
<dbReference type="PANTHER" id="PTHR13748">
    <property type="entry name" value="COBW-RELATED"/>
    <property type="match status" value="1"/>
</dbReference>
<dbReference type="RefSeq" id="WP_072852372.1">
    <property type="nucleotide sequence ID" value="NZ_FQVI01000013.1"/>
</dbReference>
<dbReference type="GO" id="GO:0016787">
    <property type="term" value="F:hydrolase activity"/>
    <property type="evidence" value="ECO:0007669"/>
    <property type="project" value="UniProtKB-KW"/>
</dbReference>
<dbReference type="GO" id="GO:0005737">
    <property type="term" value="C:cytoplasm"/>
    <property type="evidence" value="ECO:0007669"/>
    <property type="project" value="TreeGrafter"/>
</dbReference>
<evidence type="ECO:0000313" key="7">
    <source>
        <dbReference type="EMBL" id="SHF11418.1"/>
    </source>
</evidence>
<dbReference type="InterPro" id="IPR011629">
    <property type="entry name" value="CobW-like_C"/>
</dbReference>
<evidence type="ECO:0000256" key="3">
    <source>
        <dbReference type="ARBA" id="ARBA00023186"/>
    </source>
</evidence>
<dbReference type="Gene3D" id="3.30.1220.10">
    <property type="entry name" value="CobW-like, C-terminal domain"/>
    <property type="match status" value="1"/>
</dbReference>
<dbReference type="InterPro" id="IPR036627">
    <property type="entry name" value="CobW-likC_sf"/>
</dbReference>
<dbReference type="EMBL" id="FQVI01000013">
    <property type="protein sequence ID" value="SHF11418.1"/>
    <property type="molecule type" value="Genomic_DNA"/>
</dbReference>
<evidence type="ECO:0000256" key="2">
    <source>
        <dbReference type="ARBA" id="ARBA00022801"/>
    </source>
</evidence>
<dbReference type="CDD" id="cd03112">
    <property type="entry name" value="CobW-like"/>
    <property type="match status" value="1"/>
</dbReference>
<feature type="domain" description="CobW C-terminal" evidence="6">
    <location>
        <begin position="260"/>
        <end position="354"/>
    </location>
</feature>
<dbReference type="SUPFAM" id="SSF90002">
    <property type="entry name" value="Hypothetical protein YjiA, C-terminal domain"/>
    <property type="match status" value="1"/>
</dbReference>
<keyword evidence="1" id="KW-0547">Nucleotide-binding</keyword>
<dbReference type="Pfam" id="PF02492">
    <property type="entry name" value="cobW"/>
    <property type="match status" value="1"/>
</dbReference>
<dbReference type="Gene3D" id="3.40.50.300">
    <property type="entry name" value="P-loop containing nucleotide triphosphate hydrolases"/>
    <property type="match status" value="1"/>
</dbReference>
<dbReference type="InterPro" id="IPR003495">
    <property type="entry name" value="CobW/HypB/UreG_nucleotide-bd"/>
</dbReference>
<evidence type="ECO:0000256" key="5">
    <source>
        <dbReference type="ARBA" id="ARBA00049117"/>
    </source>
</evidence>
<organism evidence="7 8">
    <name type="scientific">Lactonifactor longoviformis DSM 17459</name>
    <dbReference type="NCBI Taxonomy" id="1122155"/>
    <lineage>
        <taxon>Bacteria</taxon>
        <taxon>Bacillati</taxon>
        <taxon>Bacillota</taxon>
        <taxon>Clostridia</taxon>
        <taxon>Eubacteriales</taxon>
        <taxon>Clostridiaceae</taxon>
        <taxon>Lactonifactor</taxon>
    </lineage>
</organism>
<dbReference type="PANTHER" id="PTHR13748:SF62">
    <property type="entry name" value="COBW DOMAIN-CONTAINING PROTEIN"/>
    <property type="match status" value="1"/>
</dbReference>
<dbReference type="OrthoDB" id="9808822at2"/>
<evidence type="ECO:0000256" key="1">
    <source>
        <dbReference type="ARBA" id="ARBA00022741"/>
    </source>
</evidence>
<sequence>MEERIPVTVLTGFLGSGKTTLLQRLLNCEEGAGVAVMINELGEVALDHLFVQKLTESTIVLKNGCICCTMREDLQTGLRELIDGCSRGIIAPFNRVVVETTGLADPTPIAQTLDGDLMLRRQVRLANIITTIDAVFGAEQLDTHEESMRQAAIADRLVLTKTDIATPEQIALARDKIHKVNPMAMVLDSNSPESLWPMLFDIDPFNPDTKSAEVQAWLSRLPHIKAADAMHGEHHHHHHGEGEEHVHHYHEGYHHDENEIQTFSIRTEKPLNWTAFAIWLSALVHRYGKQILRIKGLLNVPGALGPVVLNTVQSHITPPMHLDEWPDEDHSSRIVFIVQGISPKMMQTSLEHFLSILED</sequence>
<dbReference type="Proteomes" id="UP000184245">
    <property type="component" value="Unassembled WGS sequence"/>
</dbReference>
<gene>
    <name evidence="7" type="ORF">SAMN02745158_02574</name>
</gene>
<dbReference type="GO" id="GO:0000166">
    <property type="term" value="F:nucleotide binding"/>
    <property type="evidence" value="ECO:0007669"/>
    <property type="project" value="UniProtKB-KW"/>
</dbReference>
<accession>A0A1M4Z0E0</accession>
<dbReference type="SMART" id="SM00833">
    <property type="entry name" value="CobW_C"/>
    <property type="match status" value="1"/>
</dbReference>
<keyword evidence="3" id="KW-0143">Chaperone</keyword>
<keyword evidence="2" id="KW-0378">Hydrolase</keyword>
<dbReference type="InterPro" id="IPR027417">
    <property type="entry name" value="P-loop_NTPase"/>
</dbReference>
<dbReference type="SUPFAM" id="SSF52540">
    <property type="entry name" value="P-loop containing nucleoside triphosphate hydrolases"/>
    <property type="match status" value="1"/>
</dbReference>
<comment type="similarity">
    <text evidence="4">Belongs to the SIMIBI class G3E GTPase family. ZNG1 subfamily.</text>
</comment>
<proteinExistence type="inferred from homology"/>
<dbReference type="STRING" id="1122155.SAMN02745158_02574"/>
<name>A0A1M4Z0E0_9CLOT</name>
<comment type="catalytic activity">
    <reaction evidence="5">
        <text>GTP + H2O = GDP + phosphate + H(+)</text>
        <dbReference type="Rhea" id="RHEA:19669"/>
        <dbReference type="ChEBI" id="CHEBI:15377"/>
        <dbReference type="ChEBI" id="CHEBI:15378"/>
        <dbReference type="ChEBI" id="CHEBI:37565"/>
        <dbReference type="ChEBI" id="CHEBI:43474"/>
        <dbReference type="ChEBI" id="CHEBI:58189"/>
    </reaction>
    <physiologicalReaction direction="left-to-right" evidence="5">
        <dbReference type="Rhea" id="RHEA:19670"/>
    </physiologicalReaction>
</comment>
<evidence type="ECO:0000256" key="4">
    <source>
        <dbReference type="ARBA" id="ARBA00034320"/>
    </source>
</evidence>
<evidence type="ECO:0000259" key="6">
    <source>
        <dbReference type="SMART" id="SM00833"/>
    </source>
</evidence>
<dbReference type="AlphaFoldDB" id="A0A1M4Z0E0"/>
<keyword evidence="8" id="KW-1185">Reference proteome</keyword>
<dbReference type="InterPro" id="IPR051316">
    <property type="entry name" value="Zinc-reg_GTPase_activator"/>
</dbReference>